<keyword evidence="4 10" id="KW-0812">Transmembrane</keyword>
<keyword evidence="8 10" id="KW-0675">Receptor</keyword>
<keyword evidence="9 10" id="KW-0807">Transducer</keyword>
<keyword evidence="5 10" id="KW-0552">Olfaction</keyword>
<keyword evidence="7 10" id="KW-0472">Membrane</keyword>
<evidence type="ECO:0000313" key="12">
    <source>
        <dbReference type="RefSeq" id="XP_015179392.1"/>
    </source>
</evidence>
<keyword evidence="6 10" id="KW-1133">Transmembrane helix</keyword>
<evidence type="ECO:0000256" key="10">
    <source>
        <dbReference type="RuleBase" id="RU351113"/>
    </source>
</evidence>
<dbReference type="Proteomes" id="UP000694924">
    <property type="component" value="Unplaced"/>
</dbReference>
<feature type="transmembrane region" description="Helical" evidence="10">
    <location>
        <begin position="146"/>
        <end position="164"/>
    </location>
</feature>
<evidence type="ECO:0000256" key="6">
    <source>
        <dbReference type="ARBA" id="ARBA00022989"/>
    </source>
</evidence>
<comment type="subcellular location">
    <subcellularLocation>
        <location evidence="1 10">Cell membrane</location>
        <topology evidence="1 10">Multi-pass membrane protein</topology>
    </subcellularLocation>
</comment>
<sequence>MATDNTKNRNCLSIKNLDYKKDLNYSMELNRWLLKAIGIWPTTENASLFDILLARFLNLFHSSLIGFILISTILYILLDVKDIQAKLSKIGPVTFTTGNLIKYWLLILHGNEIKRCLNHIQVDWKDVKRQEDRQIMLESAQIGRRIVVISASFGLGALFLYRVVVPLNSPKLVSGNLTFRPLAYPVSKVIIDARQSPANELMLLIQCICGFITSAITAGSCSFVAICSLHACGQLKILMGWLNHLINGFPEENDSVDNRLSDIVKKHVRVLNFITYTEDSMNEISLVEILACTLNICMVGYYMIMGWNHVNAINLFAYVTLLTSFMFNIFIICYIGELLAEECKRMAESAYMINWYELKGKKALSLIIIISMSISSSRLTAGKFVELSLRSFGDVIKTSVGYLNMLRAVTS</sequence>
<proteinExistence type="inferred from homology"/>
<evidence type="ECO:0000256" key="5">
    <source>
        <dbReference type="ARBA" id="ARBA00022725"/>
    </source>
</evidence>
<dbReference type="PANTHER" id="PTHR21137:SF35">
    <property type="entry name" value="ODORANT RECEPTOR 19A-RELATED"/>
    <property type="match status" value="1"/>
</dbReference>
<keyword evidence="3 10" id="KW-0716">Sensory transduction</keyword>
<keyword evidence="11" id="KW-1185">Reference proteome</keyword>
<dbReference type="GeneID" id="107067955"/>
<evidence type="ECO:0000313" key="11">
    <source>
        <dbReference type="Proteomes" id="UP000694924"/>
    </source>
</evidence>
<feature type="transmembrane region" description="Helical" evidence="10">
    <location>
        <begin position="284"/>
        <end position="304"/>
    </location>
</feature>
<gene>
    <name evidence="12" type="primary">LOC107067955</name>
</gene>
<evidence type="ECO:0000256" key="8">
    <source>
        <dbReference type="ARBA" id="ARBA00023170"/>
    </source>
</evidence>
<evidence type="ECO:0000256" key="7">
    <source>
        <dbReference type="ARBA" id="ARBA00023136"/>
    </source>
</evidence>
<evidence type="ECO:0000256" key="1">
    <source>
        <dbReference type="ARBA" id="ARBA00004651"/>
    </source>
</evidence>
<dbReference type="Pfam" id="PF02949">
    <property type="entry name" value="7tm_6"/>
    <property type="match status" value="1"/>
</dbReference>
<keyword evidence="2" id="KW-1003">Cell membrane</keyword>
<accession>A0ABM1IGQ5</accession>
<dbReference type="RefSeq" id="XP_015179392.1">
    <property type="nucleotide sequence ID" value="XM_015323906.1"/>
</dbReference>
<comment type="similarity">
    <text evidence="10">Belongs to the insect chemoreceptor superfamily. Heteromeric odorant receptor channel (TC 1.A.69) family.</text>
</comment>
<reference evidence="12" key="1">
    <citation type="submission" date="2025-08" db="UniProtKB">
        <authorList>
            <consortium name="RefSeq"/>
        </authorList>
    </citation>
    <scope>IDENTIFICATION</scope>
    <source>
        <tissue evidence="12">Whole body</tissue>
    </source>
</reference>
<feature type="transmembrane region" description="Helical" evidence="10">
    <location>
        <begin position="316"/>
        <end position="336"/>
    </location>
</feature>
<evidence type="ECO:0000256" key="9">
    <source>
        <dbReference type="ARBA" id="ARBA00023224"/>
    </source>
</evidence>
<feature type="transmembrane region" description="Helical" evidence="10">
    <location>
        <begin position="59"/>
        <end position="78"/>
    </location>
</feature>
<dbReference type="InterPro" id="IPR004117">
    <property type="entry name" value="7tm6_olfct_rcpt"/>
</dbReference>
<protein>
    <recommendedName>
        <fullName evidence="10">Odorant receptor</fullName>
    </recommendedName>
</protein>
<evidence type="ECO:0000256" key="2">
    <source>
        <dbReference type="ARBA" id="ARBA00022475"/>
    </source>
</evidence>
<dbReference type="PANTHER" id="PTHR21137">
    <property type="entry name" value="ODORANT RECEPTOR"/>
    <property type="match status" value="1"/>
</dbReference>
<organism evidence="11 12">
    <name type="scientific">Polistes dominula</name>
    <name type="common">European paper wasp</name>
    <name type="synonym">Vespa dominula</name>
    <dbReference type="NCBI Taxonomy" id="743375"/>
    <lineage>
        <taxon>Eukaryota</taxon>
        <taxon>Metazoa</taxon>
        <taxon>Ecdysozoa</taxon>
        <taxon>Arthropoda</taxon>
        <taxon>Hexapoda</taxon>
        <taxon>Insecta</taxon>
        <taxon>Pterygota</taxon>
        <taxon>Neoptera</taxon>
        <taxon>Endopterygota</taxon>
        <taxon>Hymenoptera</taxon>
        <taxon>Apocrita</taxon>
        <taxon>Aculeata</taxon>
        <taxon>Vespoidea</taxon>
        <taxon>Vespidae</taxon>
        <taxon>Polistinae</taxon>
        <taxon>Polistini</taxon>
        <taxon>Polistes</taxon>
    </lineage>
</organism>
<evidence type="ECO:0000256" key="3">
    <source>
        <dbReference type="ARBA" id="ARBA00022606"/>
    </source>
</evidence>
<comment type="caution">
    <text evidence="10">Lacks conserved residue(s) required for the propagation of feature annotation.</text>
</comment>
<name>A0ABM1IGQ5_POLDO</name>
<evidence type="ECO:0000256" key="4">
    <source>
        <dbReference type="ARBA" id="ARBA00022692"/>
    </source>
</evidence>
<feature type="transmembrane region" description="Helical" evidence="10">
    <location>
        <begin position="203"/>
        <end position="229"/>
    </location>
</feature>